<dbReference type="Proteomes" id="UP000000646">
    <property type="component" value="Chromosome"/>
</dbReference>
<reference evidence="2" key="1">
    <citation type="submission" date="2006-12" db="EMBL/GenBank/DDBJ databases">
        <authorList>
            <person name="Fouts D.E."/>
            <person name="Nelson K.E."/>
            <person name="Sebastian Y."/>
        </authorList>
    </citation>
    <scope>NUCLEOTIDE SEQUENCE [LARGE SCALE GENOMIC DNA]</scope>
    <source>
        <strain evidence="2">81-176</strain>
    </source>
</reference>
<name>A0A0H3PAA5_CAMJJ</name>
<keyword evidence="1" id="KW-0449">Lipoprotein</keyword>
<gene>
    <name evidence="1" type="ordered locus">CJJ81176_0419</name>
</gene>
<dbReference type="SUPFAM" id="SSF50978">
    <property type="entry name" value="WD40 repeat-like"/>
    <property type="match status" value="1"/>
</dbReference>
<dbReference type="InterPro" id="IPR036322">
    <property type="entry name" value="WD40_repeat_dom_sf"/>
</dbReference>
<dbReference type="EMBL" id="CP000538">
    <property type="protein sequence ID" value="EAQ72997.1"/>
    <property type="molecule type" value="Genomic_DNA"/>
</dbReference>
<dbReference type="KEGG" id="cjj:CJJ81176_0419"/>
<sequence length="332" mass="37355">MKKIFLTLFCLIFLCACGTKRQYFEPKQTDGDLSHNSNLKSKIVDWNLVSAKLSNNTAILKNNISIDKFKLPKNYMLLAYQDGEYFTADNNGNLKIFDNSYNEIYNFQFDASVVGVASNGDDLALVLANNTIVLANRSLGIKFSQTLTSAPAQDSRTANPIFLDNIIVYPTLDGKILILSRNNLQIIKDVVISAENFFNNAIHLSVIGDKLIAATAKKIIVVSPARTLYLDADIKDVALSDDGIFILEKDGTIIKTDYNLRKIAEKKFEFAIFVKSNIYNNYLYIFEKTGYLIKMNLNLDNTQVFKLSEAVDKISFMGNGKFYYGNKILDLL</sequence>
<dbReference type="Gene3D" id="2.130.10.10">
    <property type="entry name" value="YVTN repeat-like/Quinoprotein amine dehydrogenase"/>
    <property type="match status" value="1"/>
</dbReference>
<dbReference type="RefSeq" id="WP_002857599.1">
    <property type="nucleotide sequence ID" value="NC_008787.1"/>
</dbReference>
<dbReference type="PROSITE" id="PS51257">
    <property type="entry name" value="PROKAR_LIPOPROTEIN"/>
    <property type="match status" value="1"/>
</dbReference>
<dbReference type="eggNOG" id="ENOG50316V3">
    <property type="taxonomic scope" value="Bacteria"/>
</dbReference>
<protein>
    <submittedName>
        <fullName evidence="1">Lipoprotein, putative</fullName>
    </submittedName>
</protein>
<evidence type="ECO:0000313" key="1">
    <source>
        <dbReference type="EMBL" id="EAQ72997.1"/>
    </source>
</evidence>
<dbReference type="HOGENOM" id="CLU_029340_0_0_7"/>
<dbReference type="InterPro" id="IPR015943">
    <property type="entry name" value="WD40/YVTN_repeat-like_dom_sf"/>
</dbReference>
<dbReference type="AlphaFoldDB" id="A0A0H3PAA5"/>
<proteinExistence type="predicted"/>
<evidence type="ECO:0000313" key="2">
    <source>
        <dbReference type="Proteomes" id="UP000000646"/>
    </source>
</evidence>
<organism evidence="1 2">
    <name type="scientific">Campylobacter jejuni subsp. jejuni serotype O:23/36 (strain 81-176)</name>
    <dbReference type="NCBI Taxonomy" id="354242"/>
    <lineage>
        <taxon>Bacteria</taxon>
        <taxon>Pseudomonadati</taxon>
        <taxon>Campylobacterota</taxon>
        <taxon>Epsilonproteobacteria</taxon>
        <taxon>Campylobacterales</taxon>
        <taxon>Campylobacteraceae</taxon>
        <taxon>Campylobacter</taxon>
    </lineage>
</organism>
<accession>A0A0H3PAA5</accession>